<keyword evidence="2" id="KW-1185">Reference proteome</keyword>
<reference evidence="1 2" key="1">
    <citation type="journal article" date="2018" name="Sci. Rep.">
        <title>Genomic signatures of local adaptation to the degree of environmental predictability in rotifers.</title>
        <authorList>
            <person name="Franch-Gras L."/>
            <person name="Hahn C."/>
            <person name="Garcia-Roger E.M."/>
            <person name="Carmona M.J."/>
            <person name="Serra M."/>
            <person name="Gomez A."/>
        </authorList>
    </citation>
    <scope>NUCLEOTIDE SEQUENCE [LARGE SCALE GENOMIC DNA]</scope>
    <source>
        <strain evidence="1">HYR1</strain>
    </source>
</reference>
<gene>
    <name evidence="1" type="ORF">BpHYR1_006238</name>
</gene>
<protein>
    <recommendedName>
        <fullName evidence="3">RNA-directed DNA polymerase from mobile element jockey-like</fullName>
    </recommendedName>
</protein>
<accession>A0A3M7QPT9</accession>
<evidence type="ECO:0000313" key="1">
    <source>
        <dbReference type="EMBL" id="RNA13352.1"/>
    </source>
</evidence>
<evidence type="ECO:0000313" key="2">
    <source>
        <dbReference type="Proteomes" id="UP000276133"/>
    </source>
</evidence>
<organism evidence="1 2">
    <name type="scientific">Brachionus plicatilis</name>
    <name type="common">Marine rotifer</name>
    <name type="synonym">Brachionus muelleri</name>
    <dbReference type="NCBI Taxonomy" id="10195"/>
    <lineage>
        <taxon>Eukaryota</taxon>
        <taxon>Metazoa</taxon>
        <taxon>Spiralia</taxon>
        <taxon>Gnathifera</taxon>
        <taxon>Rotifera</taxon>
        <taxon>Eurotatoria</taxon>
        <taxon>Monogononta</taxon>
        <taxon>Pseudotrocha</taxon>
        <taxon>Ploima</taxon>
        <taxon>Brachionidae</taxon>
        <taxon>Brachionus</taxon>
    </lineage>
</organism>
<comment type="caution">
    <text evidence="1">The sequence shown here is derived from an EMBL/GenBank/DDBJ whole genome shotgun (WGS) entry which is preliminary data.</text>
</comment>
<dbReference type="EMBL" id="REGN01005437">
    <property type="protein sequence ID" value="RNA13352.1"/>
    <property type="molecule type" value="Genomic_DNA"/>
</dbReference>
<dbReference type="AlphaFoldDB" id="A0A3M7QPT9"/>
<proteinExistence type="predicted"/>
<sequence>MVLMGTIPYRIPVKFQFSQIVFYIIITLNMVKYREFTIIYVKYGEFKVSWQHQIIKYNSNKIQREKLSENKTIKKTDLLGGSDDILPTKTTLSFFLIKSYCLVWSLTFLKVVNDWNSLPVDVVEARSLNCFKSKLDKWLFENRECSDYSLKLFSKQDLASAILQPKYNALQNCIFHQFCNN</sequence>
<evidence type="ECO:0008006" key="3">
    <source>
        <dbReference type="Google" id="ProtNLM"/>
    </source>
</evidence>
<name>A0A3M7QPT9_BRAPC</name>
<dbReference type="Proteomes" id="UP000276133">
    <property type="component" value="Unassembled WGS sequence"/>
</dbReference>